<name>A0A1W7GKQ6_9CAUD</name>
<proteinExistence type="predicted"/>
<organism evidence="1 2">
    <name type="scientific">Tenacibaculum phage pT24</name>
    <dbReference type="NCBI Taxonomy" id="1880590"/>
    <lineage>
        <taxon>Viruses</taxon>
        <taxon>Duplodnaviria</taxon>
        <taxon>Heunggongvirae</taxon>
        <taxon>Uroviricota</taxon>
        <taxon>Caudoviricetes</taxon>
        <taxon>Kungbxnavirus</taxon>
        <taxon>Kungbxnavirus pT24</taxon>
    </lineage>
</organism>
<evidence type="ECO:0000313" key="1">
    <source>
        <dbReference type="EMBL" id="BAX25561.1"/>
    </source>
</evidence>
<dbReference type="Proteomes" id="UP000224877">
    <property type="component" value="Segment"/>
</dbReference>
<accession>A0A1W7GKQ6</accession>
<reference evidence="1 2" key="1">
    <citation type="submission" date="2016-07" db="EMBL/GenBank/DDBJ databases">
        <title>Characterization of three bacteriophages infecting bacteria isolated from shrimp culture pond water.</title>
        <authorList>
            <person name="Khoa H.V."/>
        </authorList>
    </citation>
    <scope>NUCLEOTIDE SEQUENCE [LARGE SCALE GENOMIC DNA]</scope>
</reference>
<keyword evidence="2" id="KW-1185">Reference proteome</keyword>
<dbReference type="EMBL" id="LC168164">
    <property type="protein sequence ID" value="BAX25561.1"/>
    <property type="molecule type" value="Genomic_DNA"/>
</dbReference>
<sequence length="158" mass="17230">MSKLPNPKLKDINLGESHASLGSASKSNFSEIEKYLSNHNERIDDLEENSGNNIGLGDDDIVNIVNAVRSSMVKIIPLSATHTDGVTTLLDNNCTVTRSGNKFIIQTPSAIEYSPIGLRDATTKSYASAYDVKIDNTNQIIVSFSPFIKQNLELILFG</sequence>
<evidence type="ECO:0000313" key="2">
    <source>
        <dbReference type="Proteomes" id="UP000224877"/>
    </source>
</evidence>
<protein>
    <submittedName>
        <fullName evidence="1">Uncharacterized protein</fullName>
    </submittedName>
</protein>
<gene>
    <name evidence="1" type="ORF">BPT24_224</name>
</gene>